<reference evidence="2 3" key="1">
    <citation type="submission" date="2016-07" db="EMBL/GenBank/DDBJ databases">
        <title>Genome analysis of Flavihumibacter stibioxidans YS-17.</title>
        <authorList>
            <person name="Shi K."/>
            <person name="Han Y."/>
            <person name="Wang G."/>
        </authorList>
    </citation>
    <scope>NUCLEOTIDE SEQUENCE [LARGE SCALE GENOMIC DNA]</scope>
    <source>
        <strain evidence="2 3">YS-17</strain>
    </source>
</reference>
<dbReference type="EMBL" id="MBUA01000028">
    <property type="protein sequence ID" value="MBC6492634.1"/>
    <property type="molecule type" value="Genomic_DNA"/>
</dbReference>
<feature type="transmembrane region" description="Helical" evidence="1">
    <location>
        <begin position="161"/>
        <end position="182"/>
    </location>
</feature>
<evidence type="ECO:0000313" key="2">
    <source>
        <dbReference type="EMBL" id="MBC6492634.1"/>
    </source>
</evidence>
<proteinExistence type="predicted"/>
<dbReference type="RefSeq" id="WP_187257943.1">
    <property type="nucleotide sequence ID" value="NZ_JBHULF010000020.1"/>
</dbReference>
<feature type="transmembrane region" description="Helical" evidence="1">
    <location>
        <begin position="96"/>
        <end position="115"/>
    </location>
</feature>
<feature type="transmembrane region" description="Helical" evidence="1">
    <location>
        <begin position="35"/>
        <end position="53"/>
    </location>
</feature>
<gene>
    <name evidence="2" type="ORF">BC349_16350</name>
</gene>
<evidence type="ECO:0000313" key="3">
    <source>
        <dbReference type="Proteomes" id="UP000765802"/>
    </source>
</evidence>
<dbReference type="SUPFAM" id="SSF103473">
    <property type="entry name" value="MFS general substrate transporter"/>
    <property type="match status" value="1"/>
</dbReference>
<organism evidence="2 3">
    <name type="scientific">Flavihumibacter stibioxidans</name>
    <dbReference type="NCBI Taxonomy" id="1834163"/>
    <lineage>
        <taxon>Bacteria</taxon>
        <taxon>Pseudomonadati</taxon>
        <taxon>Bacteroidota</taxon>
        <taxon>Chitinophagia</taxon>
        <taxon>Chitinophagales</taxon>
        <taxon>Chitinophagaceae</taxon>
        <taxon>Flavihumibacter</taxon>
    </lineage>
</organism>
<name>A0ABR7MC75_9BACT</name>
<feature type="transmembrane region" description="Helical" evidence="1">
    <location>
        <begin position="127"/>
        <end position="145"/>
    </location>
</feature>
<keyword evidence="1" id="KW-0472">Membrane</keyword>
<dbReference type="InterPro" id="IPR036259">
    <property type="entry name" value="MFS_trans_sf"/>
</dbReference>
<feature type="transmembrane region" description="Helical" evidence="1">
    <location>
        <begin position="65"/>
        <end position="84"/>
    </location>
</feature>
<protein>
    <submittedName>
        <fullName evidence="2">Uncharacterized protein</fullName>
    </submittedName>
</protein>
<accession>A0ABR7MC75</accession>
<comment type="caution">
    <text evidence="2">The sequence shown here is derived from an EMBL/GenBank/DDBJ whole genome shotgun (WGS) entry which is preliminary data.</text>
</comment>
<keyword evidence="1" id="KW-0812">Transmembrane</keyword>
<evidence type="ECO:0000256" key="1">
    <source>
        <dbReference type="SAM" id="Phobius"/>
    </source>
</evidence>
<feature type="transmembrane region" description="Helical" evidence="1">
    <location>
        <begin position="194"/>
        <end position="214"/>
    </location>
</feature>
<sequence length="236" mass="27603">MVNYFLYITHITGFLPLLVFLFNLKENRNKSIRVIIYYIVYSLINEGILAFLRSEVYKGGKEIEAIIVASFTILEYFFFAFFLYSSLNNKRNKKALQIGSIIFGISSILNLYSNLHSSPKIEVFDTLTVSISAITLIVFCLVFLFEKIQKPEIGFIYAKKSFWIVIGIMIYFSGTFFLFLQYSELSEKEQENFWIINWFCIIIKNIFFAIAFYLPEENSNSIPDNASELFYLNDQD</sequence>
<feature type="transmembrane region" description="Helical" evidence="1">
    <location>
        <begin position="6"/>
        <end position="23"/>
    </location>
</feature>
<keyword evidence="1" id="KW-1133">Transmembrane helix</keyword>
<dbReference type="Proteomes" id="UP000765802">
    <property type="component" value="Unassembled WGS sequence"/>
</dbReference>
<keyword evidence="3" id="KW-1185">Reference proteome</keyword>